<dbReference type="GO" id="GO:0046872">
    <property type="term" value="F:metal ion binding"/>
    <property type="evidence" value="ECO:0007669"/>
    <property type="project" value="UniProtKB-KW"/>
</dbReference>
<dbReference type="RefSeq" id="WP_130543606.1">
    <property type="nucleotide sequence ID" value="NZ_CP042431.1"/>
</dbReference>
<dbReference type="SUPFAM" id="SSF56529">
    <property type="entry name" value="FAH"/>
    <property type="match status" value="1"/>
</dbReference>
<comment type="caution">
    <text evidence="4">The sequence shown here is derived from an EMBL/GenBank/DDBJ whole genome shotgun (WGS) entry which is preliminary data.</text>
</comment>
<accession>A0A4Q7MLQ7</accession>
<evidence type="ECO:0000256" key="1">
    <source>
        <dbReference type="ARBA" id="ARBA00010211"/>
    </source>
</evidence>
<keyword evidence="5" id="KW-1185">Reference proteome</keyword>
<dbReference type="EMBL" id="SGXA01000003">
    <property type="protein sequence ID" value="RZS69256.1"/>
    <property type="molecule type" value="Genomic_DNA"/>
</dbReference>
<evidence type="ECO:0000259" key="3">
    <source>
        <dbReference type="Pfam" id="PF01557"/>
    </source>
</evidence>
<protein>
    <submittedName>
        <fullName evidence="4">2-keto-4-pentenoate hydratase/2-oxohepta-3-ene-1,7-dioic acid hydratase in catechol pathway</fullName>
    </submittedName>
</protein>
<gene>
    <name evidence="4" type="ORF">EV199_5092</name>
</gene>
<keyword evidence="2" id="KW-0479">Metal-binding</keyword>
<dbReference type="GO" id="GO:0019752">
    <property type="term" value="P:carboxylic acid metabolic process"/>
    <property type="evidence" value="ECO:0007669"/>
    <property type="project" value="UniProtKB-ARBA"/>
</dbReference>
<evidence type="ECO:0000313" key="4">
    <source>
        <dbReference type="EMBL" id="RZS69256.1"/>
    </source>
</evidence>
<organism evidence="4 5">
    <name type="scientific">Pseudobacter ginsenosidimutans</name>
    <dbReference type="NCBI Taxonomy" id="661488"/>
    <lineage>
        <taxon>Bacteria</taxon>
        <taxon>Pseudomonadati</taxon>
        <taxon>Bacteroidota</taxon>
        <taxon>Chitinophagia</taxon>
        <taxon>Chitinophagales</taxon>
        <taxon>Chitinophagaceae</taxon>
        <taxon>Pseudobacter</taxon>
    </lineage>
</organism>
<dbReference type="GO" id="GO:0016853">
    <property type="term" value="F:isomerase activity"/>
    <property type="evidence" value="ECO:0007669"/>
    <property type="project" value="UniProtKB-ARBA"/>
</dbReference>
<dbReference type="Pfam" id="PF01557">
    <property type="entry name" value="FAA_hydrolase"/>
    <property type="match status" value="1"/>
</dbReference>
<reference evidence="4 5" key="1">
    <citation type="submission" date="2019-02" db="EMBL/GenBank/DDBJ databases">
        <title>Genomic Encyclopedia of Type Strains, Phase IV (KMG-IV): sequencing the most valuable type-strain genomes for metagenomic binning, comparative biology and taxonomic classification.</title>
        <authorList>
            <person name="Goeker M."/>
        </authorList>
    </citation>
    <scope>NUCLEOTIDE SEQUENCE [LARGE SCALE GENOMIC DNA]</scope>
    <source>
        <strain evidence="4 5">DSM 18116</strain>
    </source>
</reference>
<dbReference type="Gene3D" id="3.90.850.10">
    <property type="entry name" value="Fumarylacetoacetase-like, C-terminal domain"/>
    <property type="match status" value="1"/>
</dbReference>
<proteinExistence type="inferred from homology"/>
<dbReference type="PANTHER" id="PTHR42796">
    <property type="entry name" value="FUMARYLACETOACETATE HYDROLASE DOMAIN-CONTAINING PROTEIN 2A-RELATED"/>
    <property type="match status" value="1"/>
</dbReference>
<dbReference type="OrthoDB" id="9805307at2"/>
<evidence type="ECO:0000313" key="5">
    <source>
        <dbReference type="Proteomes" id="UP000293874"/>
    </source>
</evidence>
<dbReference type="InterPro" id="IPR051121">
    <property type="entry name" value="FAH"/>
</dbReference>
<dbReference type="Proteomes" id="UP000293874">
    <property type="component" value="Unassembled WGS sequence"/>
</dbReference>
<feature type="domain" description="Fumarylacetoacetase-like C-terminal" evidence="3">
    <location>
        <begin position="81"/>
        <end position="284"/>
    </location>
</feature>
<dbReference type="InterPro" id="IPR011234">
    <property type="entry name" value="Fumarylacetoacetase-like_C"/>
</dbReference>
<evidence type="ECO:0000256" key="2">
    <source>
        <dbReference type="ARBA" id="ARBA00022723"/>
    </source>
</evidence>
<comment type="similarity">
    <text evidence="1">Belongs to the FAH family.</text>
</comment>
<dbReference type="PANTHER" id="PTHR42796:SF4">
    <property type="entry name" value="FUMARYLACETOACETATE HYDROLASE DOMAIN-CONTAINING PROTEIN 2A"/>
    <property type="match status" value="1"/>
</dbReference>
<dbReference type="InterPro" id="IPR036663">
    <property type="entry name" value="Fumarylacetoacetase_C_sf"/>
</dbReference>
<dbReference type="AlphaFoldDB" id="A0A4Q7MLQ7"/>
<dbReference type="FunFam" id="3.90.850.10:FF:000002">
    <property type="entry name" value="2-hydroxyhepta-2,4-diene-1,7-dioate isomerase"/>
    <property type="match status" value="1"/>
</dbReference>
<name>A0A4Q7MLQ7_9BACT</name>
<sequence length="287" mass="31971">MKIAYFKKQGQLHPGIITESGVIDADAYRQRNGQAAFNGSPLRNEALPALRELMVKAKEFPEFLLPLSSLQVASCVPNPGKIICIGLNYRKHAIESNMPIPESPVVFSKFNNTLTDFGEAVPLGNAGVQFDYEVELGVVIGTECKNVKRENALQYVFGYCVANDLSCRDLQFKTSQWLIGKTPDKFLPLGQYLVTADEIPDPQQLELKCYRNGIIRQHSNTRDMIFSVAVIIEELSRYMTLSPGDLILTGTPEGVIMGLPEKNWLIPGDIVRTEIEQLGYTENVMAE</sequence>